<name>A0ABW3PWZ9_9BACL</name>
<gene>
    <name evidence="2" type="ORF">ACFQ3J_24640</name>
</gene>
<sequence length="652" mass="74883">MALPVNLLPSREAIIKDRERERLQRYLFIKFGRKKFNMYWTDLETSYTNYSDIYIKYNLQTPSHQSFTMDELRMLRKGHAIHERGHIEYDVAGVTYNWREQNVSTDRKEWESNDKYPMGWLKYFSGMMVDVRMENFVITDLPEAKQYFDFCNYKWRFGIRGEHAGEDRLHDFRECLASRGFGLIDIPDWHPEAIALTDSVMDMVEDVKFSKSTQEGMDNTTRIVKSVWPTLWDWMVQDEQEEENPQVDESGHDNSSWGDPDEVQQNSDRVVVKMQLKMQKCVDQNESELEVGDADEDGALQEESDLDQEPDFKSTLKSLNAELAADENAADEETGPYKAQQINVTIDEKRKGKLPHSDHVVLTPFYEHNVPEYNRIKAEVQRQIQPVAAALKKLLDPTPDQRYANQRSGRLNVSKVWSASIMDDPNVFIKKVNGTPAQDARILVLDDCSGSTQGEFLPGTSRIEAMKRAIVLLSEATQSAKIPTAAYAFTDSDYVQHENGEVQYPVPDDQSIPERAVINHASIVFPLKPFGKLTDVEKGFIGGLEPQVGNRDTIALQWAVNELRRYRESIRLLIVLSDGQPWFQEGEDENTMKSIVQQAQQNGIDVICLFIGSGYAFETVKKMYPGGAIFVSKNLARDLSQNVMQIIKRRRR</sequence>
<organism evidence="2 3">
    <name type="scientific">Paenibacillus provencensis</name>
    <dbReference type="NCBI Taxonomy" id="441151"/>
    <lineage>
        <taxon>Bacteria</taxon>
        <taxon>Bacillati</taxon>
        <taxon>Bacillota</taxon>
        <taxon>Bacilli</taxon>
        <taxon>Bacillales</taxon>
        <taxon>Paenibacillaceae</taxon>
        <taxon>Paenibacillus</taxon>
    </lineage>
</organism>
<protein>
    <recommendedName>
        <fullName evidence="4">VWFA domain-containing protein</fullName>
    </recommendedName>
</protein>
<dbReference type="Proteomes" id="UP001597169">
    <property type="component" value="Unassembled WGS sequence"/>
</dbReference>
<feature type="region of interest" description="Disordered" evidence="1">
    <location>
        <begin position="240"/>
        <end position="264"/>
    </location>
</feature>
<dbReference type="Gene3D" id="3.40.50.410">
    <property type="entry name" value="von Willebrand factor, type A domain"/>
    <property type="match status" value="1"/>
</dbReference>
<reference evidence="3" key="1">
    <citation type="journal article" date="2019" name="Int. J. Syst. Evol. Microbiol.">
        <title>The Global Catalogue of Microorganisms (GCM) 10K type strain sequencing project: providing services to taxonomists for standard genome sequencing and annotation.</title>
        <authorList>
            <consortium name="The Broad Institute Genomics Platform"/>
            <consortium name="The Broad Institute Genome Sequencing Center for Infectious Disease"/>
            <person name="Wu L."/>
            <person name="Ma J."/>
        </authorList>
    </citation>
    <scope>NUCLEOTIDE SEQUENCE [LARGE SCALE GENOMIC DNA]</scope>
    <source>
        <strain evidence="3">CCUG 53519</strain>
    </source>
</reference>
<comment type="caution">
    <text evidence="2">The sequence shown here is derived from an EMBL/GenBank/DDBJ whole genome shotgun (WGS) entry which is preliminary data.</text>
</comment>
<proteinExistence type="predicted"/>
<evidence type="ECO:0000256" key="1">
    <source>
        <dbReference type="SAM" id="MobiDB-lite"/>
    </source>
</evidence>
<accession>A0ABW3PWZ9</accession>
<dbReference type="RefSeq" id="WP_090727566.1">
    <property type="nucleotide sequence ID" value="NZ_JBHTKX010000008.1"/>
</dbReference>
<dbReference type="SUPFAM" id="SSF53300">
    <property type="entry name" value="vWA-like"/>
    <property type="match status" value="1"/>
</dbReference>
<dbReference type="PANTHER" id="PTHR41248:SF1">
    <property type="entry name" value="NORD PROTEIN"/>
    <property type="match status" value="1"/>
</dbReference>
<dbReference type="PANTHER" id="PTHR41248">
    <property type="entry name" value="NORD PROTEIN"/>
    <property type="match status" value="1"/>
</dbReference>
<feature type="compositionally biased region" description="Polar residues" evidence="1">
    <location>
        <begin position="253"/>
        <end position="264"/>
    </location>
</feature>
<keyword evidence="3" id="KW-1185">Reference proteome</keyword>
<evidence type="ECO:0008006" key="4">
    <source>
        <dbReference type="Google" id="ProtNLM"/>
    </source>
</evidence>
<evidence type="ECO:0000313" key="3">
    <source>
        <dbReference type="Proteomes" id="UP001597169"/>
    </source>
</evidence>
<dbReference type="EMBL" id="JBHTKX010000008">
    <property type="protein sequence ID" value="MFD1131313.1"/>
    <property type="molecule type" value="Genomic_DNA"/>
</dbReference>
<dbReference type="InterPro" id="IPR051928">
    <property type="entry name" value="NorD/CobT"/>
</dbReference>
<dbReference type="InterPro" id="IPR036465">
    <property type="entry name" value="vWFA_dom_sf"/>
</dbReference>
<evidence type="ECO:0000313" key="2">
    <source>
        <dbReference type="EMBL" id="MFD1131313.1"/>
    </source>
</evidence>